<sequence length="33" mass="3432">MPPLAFRFLKQQVDALVAGPFGFAAAKVALLSG</sequence>
<dbReference type="Proteomes" id="UP000779507">
    <property type="component" value="Unassembled WGS sequence"/>
</dbReference>
<evidence type="ECO:0000313" key="2">
    <source>
        <dbReference type="Proteomes" id="UP000779507"/>
    </source>
</evidence>
<accession>A0ABX2FVF4</accession>
<keyword evidence="2" id="KW-1185">Reference proteome</keyword>
<reference evidence="1 2" key="1">
    <citation type="submission" date="2020-05" db="EMBL/GenBank/DDBJ databases">
        <title>Genomic Encyclopedia of Type Strains, Phase IV (KMG-V): Genome sequencing to study the core and pangenomes of soil and plant-associated prokaryotes.</title>
        <authorList>
            <person name="Whitman W."/>
        </authorList>
    </citation>
    <scope>NUCLEOTIDE SEQUENCE [LARGE SCALE GENOMIC DNA]</scope>
    <source>
        <strain evidence="1 2">9A</strain>
    </source>
</reference>
<dbReference type="EMBL" id="JABSNP010000017">
    <property type="protein sequence ID" value="NRT20466.1"/>
    <property type="molecule type" value="Genomic_DNA"/>
</dbReference>
<proteinExistence type="predicted"/>
<organism evidence="1 2">
    <name type="scientific">Hymenobacter caeli</name>
    <dbReference type="NCBI Taxonomy" id="2735894"/>
    <lineage>
        <taxon>Bacteria</taxon>
        <taxon>Pseudomonadati</taxon>
        <taxon>Bacteroidota</taxon>
        <taxon>Cytophagia</taxon>
        <taxon>Cytophagales</taxon>
        <taxon>Hymenobacteraceae</taxon>
        <taxon>Hymenobacter</taxon>
    </lineage>
</organism>
<evidence type="ECO:0000313" key="1">
    <source>
        <dbReference type="EMBL" id="NRT20466.1"/>
    </source>
</evidence>
<protein>
    <submittedName>
        <fullName evidence="1">Uncharacterized protein</fullName>
    </submittedName>
</protein>
<comment type="caution">
    <text evidence="1">The sequence shown here is derived from an EMBL/GenBank/DDBJ whole genome shotgun (WGS) entry which is preliminary data.</text>
</comment>
<name>A0ABX2FVF4_9BACT</name>
<gene>
    <name evidence="1" type="ORF">HNP98_003309</name>
</gene>